<comment type="caution">
    <text evidence="2">The sequence shown here is derived from an EMBL/GenBank/DDBJ whole genome shotgun (WGS) entry which is preliminary data.</text>
</comment>
<name>A0AAN9TVI0_9HEMI</name>
<proteinExistence type="predicted"/>
<organism evidence="2 3">
    <name type="scientific">Parthenolecanium corni</name>
    <dbReference type="NCBI Taxonomy" id="536013"/>
    <lineage>
        <taxon>Eukaryota</taxon>
        <taxon>Metazoa</taxon>
        <taxon>Ecdysozoa</taxon>
        <taxon>Arthropoda</taxon>
        <taxon>Hexapoda</taxon>
        <taxon>Insecta</taxon>
        <taxon>Pterygota</taxon>
        <taxon>Neoptera</taxon>
        <taxon>Paraneoptera</taxon>
        <taxon>Hemiptera</taxon>
        <taxon>Sternorrhyncha</taxon>
        <taxon>Coccoidea</taxon>
        <taxon>Coccidae</taxon>
        <taxon>Parthenolecanium</taxon>
    </lineage>
</organism>
<gene>
    <name evidence="2" type="ORF">V9T40_007542</name>
</gene>
<evidence type="ECO:0000313" key="2">
    <source>
        <dbReference type="EMBL" id="KAK7592790.1"/>
    </source>
</evidence>
<feature type="region of interest" description="Disordered" evidence="1">
    <location>
        <begin position="15"/>
        <end position="45"/>
    </location>
</feature>
<dbReference type="Proteomes" id="UP001367676">
    <property type="component" value="Unassembled WGS sequence"/>
</dbReference>
<keyword evidence="3" id="KW-1185">Reference proteome</keyword>
<evidence type="ECO:0000256" key="1">
    <source>
        <dbReference type="SAM" id="MobiDB-lite"/>
    </source>
</evidence>
<accession>A0AAN9TVI0</accession>
<dbReference type="AlphaFoldDB" id="A0AAN9TVI0"/>
<protein>
    <submittedName>
        <fullName evidence="2">Uncharacterized protein</fullName>
    </submittedName>
</protein>
<reference evidence="2 3" key="1">
    <citation type="submission" date="2024-03" db="EMBL/GenBank/DDBJ databases">
        <title>Adaptation during the transition from Ophiocordyceps entomopathogen to insect associate is accompanied by gene loss and intensified selection.</title>
        <authorList>
            <person name="Ward C.M."/>
            <person name="Onetto C.A."/>
            <person name="Borneman A.R."/>
        </authorList>
    </citation>
    <scope>NUCLEOTIDE SEQUENCE [LARGE SCALE GENOMIC DNA]</scope>
    <source>
        <strain evidence="2">AWRI1</strain>
        <tissue evidence="2">Single Adult Female</tissue>
    </source>
</reference>
<evidence type="ECO:0000313" key="3">
    <source>
        <dbReference type="Proteomes" id="UP001367676"/>
    </source>
</evidence>
<dbReference type="EMBL" id="JBBCAQ010000020">
    <property type="protein sequence ID" value="KAK7592790.1"/>
    <property type="molecule type" value="Genomic_DNA"/>
</dbReference>
<sequence length="212" mass="24128">MSRCRGSRMAIESKFYGRNPSDGEGGGGGAKAIRNSSNESARPRRRCTLAKEKARCLSVTLLINDPLLITRPERPFCTPLCPSTGFCGREAHVRFENSSTRRKAAWQRKTPASRPHCEFAMNLESAFEEVGRGCTRFGLTSTPERLLAEHPNIWRIRHVRRKNGRVSRWPDSSCQNSDSAVSIFVRFFQFSSSCLNFRLVVSIFGWMSRYWN</sequence>